<feature type="compositionally biased region" description="Basic residues" evidence="7">
    <location>
        <begin position="126"/>
        <end position="145"/>
    </location>
</feature>
<dbReference type="PROSITE" id="PS00360">
    <property type="entry name" value="RIBOSOMAL_S9"/>
    <property type="match status" value="1"/>
</dbReference>
<evidence type="ECO:0000256" key="1">
    <source>
        <dbReference type="ARBA" id="ARBA00005251"/>
    </source>
</evidence>
<evidence type="ECO:0000256" key="4">
    <source>
        <dbReference type="ARBA" id="ARBA00035259"/>
    </source>
</evidence>
<feature type="region of interest" description="Disordered" evidence="7">
    <location>
        <begin position="116"/>
        <end position="145"/>
    </location>
</feature>
<reference evidence="8 9" key="1">
    <citation type="journal article" date="2016" name="Nat. Commun.">
        <title>Thousands of microbial genomes shed light on interconnected biogeochemical processes in an aquifer system.</title>
        <authorList>
            <person name="Anantharaman K."/>
            <person name="Brown C.T."/>
            <person name="Hug L.A."/>
            <person name="Sharon I."/>
            <person name="Castelle C.J."/>
            <person name="Probst A.J."/>
            <person name="Thomas B.C."/>
            <person name="Singh A."/>
            <person name="Wilkins M.J."/>
            <person name="Karaoz U."/>
            <person name="Brodie E.L."/>
            <person name="Williams K.H."/>
            <person name="Hubbard S.S."/>
            <person name="Banfield J.F."/>
        </authorList>
    </citation>
    <scope>NUCLEOTIDE SEQUENCE [LARGE SCALE GENOMIC DNA]</scope>
</reference>
<dbReference type="SUPFAM" id="SSF54211">
    <property type="entry name" value="Ribosomal protein S5 domain 2-like"/>
    <property type="match status" value="1"/>
</dbReference>
<dbReference type="NCBIfam" id="NF001099">
    <property type="entry name" value="PRK00132.1"/>
    <property type="match status" value="1"/>
</dbReference>
<sequence>MKPKKTTVTKKTVQKTKKYFEAVGRRKNSTARVRIWADDSGEITVNGKDYKKYFPTEDLATIANAPLRKIKMLETFRVSALISGGGVAGQAEAMRHGIARALVEYDPELRLRVKKSGYLKRDPRKKERKKYGLKKARKASQWSKR</sequence>
<comment type="similarity">
    <text evidence="1 5 6">Belongs to the universal ribosomal protein uS9 family.</text>
</comment>
<evidence type="ECO:0000256" key="7">
    <source>
        <dbReference type="SAM" id="MobiDB-lite"/>
    </source>
</evidence>
<evidence type="ECO:0000313" key="8">
    <source>
        <dbReference type="EMBL" id="OGZ61461.1"/>
    </source>
</evidence>
<name>A0A1G2HGT0_9BACT</name>
<dbReference type="Gene3D" id="3.30.230.10">
    <property type="match status" value="1"/>
</dbReference>
<comment type="caution">
    <text evidence="8">The sequence shown here is derived from an EMBL/GenBank/DDBJ whole genome shotgun (WGS) entry which is preliminary data.</text>
</comment>
<gene>
    <name evidence="5" type="primary">rpsI</name>
    <name evidence="8" type="ORF">A3H51_03110</name>
</gene>
<dbReference type="AlphaFoldDB" id="A0A1G2HGT0"/>
<dbReference type="InterPro" id="IPR020574">
    <property type="entry name" value="Ribosomal_uS9_CS"/>
</dbReference>
<dbReference type="FunFam" id="3.30.230.10:FF:000001">
    <property type="entry name" value="30S ribosomal protein S9"/>
    <property type="match status" value="1"/>
</dbReference>
<dbReference type="InterPro" id="IPR023035">
    <property type="entry name" value="Ribosomal_uS9_bac/plastid"/>
</dbReference>
<keyword evidence="2 5" id="KW-0689">Ribosomal protein</keyword>
<organism evidence="8 9">
    <name type="scientific">Candidatus Spechtbacteria bacterium RIFCSPLOWO2_02_FULL_38_8</name>
    <dbReference type="NCBI Taxonomy" id="1802164"/>
    <lineage>
        <taxon>Bacteria</taxon>
        <taxon>Candidatus Spechtiibacteriota</taxon>
    </lineage>
</organism>
<dbReference type="GO" id="GO:0003723">
    <property type="term" value="F:RNA binding"/>
    <property type="evidence" value="ECO:0007669"/>
    <property type="project" value="TreeGrafter"/>
</dbReference>
<dbReference type="InterPro" id="IPR000754">
    <property type="entry name" value="Ribosomal_uS9"/>
</dbReference>
<dbReference type="InterPro" id="IPR014721">
    <property type="entry name" value="Ribsml_uS5_D2-typ_fold_subgr"/>
</dbReference>
<evidence type="ECO:0000256" key="5">
    <source>
        <dbReference type="HAMAP-Rule" id="MF_00532"/>
    </source>
</evidence>
<dbReference type="GO" id="GO:0006412">
    <property type="term" value="P:translation"/>
    <property type="evidence" value="ECO:0007669"/>
    <property type="project" value="UniProtKB-UniRule"/>
</dbReference>
<dbReference type="PANTHER" id="PTHR21569:SF1">
    <property type="entry name" value="SMALL RIBOSOMAL SUBUNIT PROTEIN US9M"/>
    <property type="match status" value="1"/>
</dbReference>
<dbReference type="STRING" id="1802164.A3H51_03110"/>
<evidence type="ECO:0000313" key="9">
    <source>
        <dbReference type="Proteomes" id="UP000178509"/>
    </source>
</evidence>
<protein>
    <recommendedName>
        <fullName evidence="4 5">Small ribosomal subunit protein uS9</fullName>
    </recommendedName>
</protein>
<proteinExistence type="inferred from homology"/>
<dbReference type="InterPro" id="IPR020568">
    <property type="entry name" value="Ribosomal_Su5_D2-typ_SF"/>
</dbReference>
<dbReference type="EMBL" id="MHOJ01000042">
    <property type="protein sequence ID" value="OGZ61461.1"/>
    <property type="molecule type" value="Genomic_DNA"/>
</dbReference>
<accession>A0A1G2HGT0</accession>
<evidence type="ECO:0000256" key="6">
    <source>
        <dbReference type="RuleBase" id="RU003815"/>
    </source>
</evidence>
<dbReference type="Proteomes" id="UP000178509">
    <property type="component" value="Unassembled WGS sequence"/>
</dbReference>
<dbReference type="GO" id="GO:0003735">
    <property type="term" value="F:structural constituent of ribosome"/>
    <property type="evidence" value="ECO:0007669"/>
    <property type="project" value="InterPro"/>
</dbReference>
<dbReference type="HAMAP" id="MF_00532_B">
    <property type="entry name" value="Ribosomal_uS9_B"/>
    <property type="match status" value="1"/>
</dbReference>
<dbReference type="PANTHER" id="PTHR21569">
    <property type="entry name" value="RIBOSOMAL PROTEIN S9"/>
    <property type="match status" value="1"/>
</dbReference>
<dbReference type="Pfam" id="PF00380">
    <property type="entry name" value="Ribosomal_S9"/>
    <property type="match status" value="1"/>
</dbReference>
<keyword evidence="3 5" id="KW-0687">Ribonucleoprotein</keyword>
<evidence type="ECO:0000256" key="3">
    <source>
        <dbReference type="ARBA" id="ARBA00023274"/>
    </source>
</evidence>
<dbReference type="GO" id="GO:0022627">
    <property type="term" value="C:cytosolic small ribosomal subunit"/>
    <property type="evidence" value="ECO:0007669"/>
    <property type="project" value="TreeGrafter"/>
</dbReference>
<evidence type="ECO:0000256" key="2">
    <source>
        <dbReference type="ARBA" id="ARBA00022980"/>
    </source>
</evidence>